<reference evidence="2" key="2">
    <citation type="submission" date="2016-05" db="EMBL/GenBank/DDBJ databases">
        <title>Comparative analysis highlights variable genome content of wheat rusts and divergence of the mating loci.</title>
        <authorList>
            <person name="Cuomo C.A."/>
            <person name="Bakkeren G."/>
            <person name="Szabo L."/>
            <person name="Khalil H."/>
            <person name="Joly D."/>
            <person name="Goldberg J."/>
            <person name="Young S."/>
            <person name="Zeng Q."/>
            <person name="Fellers J."/>
        </authorList>
    </citation>
    <scope>NUCLEOTIDE SEQUENCE [LARGE SCALE GENOMIC DNA]</scope>
    <source>
        <strain evidence="2">1-1 BBBD Race 1</strain>
    </source>
</reference>
<feature type="signal peptide" evidence="1">
    <location>
        <begin position="1"/>
        <end position="22"/>
    </location>
</feature>
<dbReference type="EnsemblFungi" id="PTTG_07455-t43_1">
    <property type="protein sequence ID" value="PTTG_07455-t43_1-p1"/>
    <property type="gene ID" value="PTTG_07455"/>
</dbReference>
<dbReference type="EMBL" id="ADAS02000111">
    <property type="protein sequence ID" value="OAV89992.1"/>
    <property type="molecule type" value="Genomic_DNA"/>
</dbReference>
<organism evidence="2">
    <name type="scientific">Puccinia triticina (isolate 1-1 / race 1 (BBBD))</name>
    <name type="common">Brown leaf rust fungus</name>
    <dbReference type="NCBI Taxonomy" id="630390"/>
    <lineage>
        <taxon>Eukaryota</taxon>
        <taxon>Fungi</taxon>
        <taxon>Dikarya</taxon>
        <taxon>Basidiomycota</taxon>
        <taxon>Pucciniomycotina</taxon>
        <taxon>Pucciniomycetes</taxon>
        <taxon>Pucciniales</taxon>
        <taxon>Pucciniaceae</taxon>
        <taxon>Puccinia</taxon>
    </lineage>
</organism>
<keyword evidence="1" id="KW-0732">Signal</keyword>
<reference evidence="3 4" key="3">
    <citation type="journal article" date="2017" name="G3 (Bethesda)">
        <title>Comparative analysis highlights variable genome content of wheat rusts and divergence of the mating loci.</title>
        <authorList>
            <person name="Cuomo C.A."/>
            <person name="Bakkeren G."/>
            <person name="Khalil H.B."/>
            <person name="Panwar V."/>
            <person name="Joly D."/>
            <person name="Linning R."/>
            <person name="Sakthikumar S."/>
            <person name="Song X."/>
            <person name="Adiconis X."/>
            <person name="Fan L."/>
            <person name="Goldberg J.M."/>
            <person name="Levin J.Z."/>
            <person name="Young S."/>
            <person name="Zeng Q."/>
            <person name="Anikster Y."/>
            <person name="Bruce M."/>
            <person name="Wang M."/>
            <person name="Yin C."/>
            <person name="McCallum B."/>
            <person name="Szabo L.J."/>
            <person name="Hulbert S."/>
            <person name="Chen X."/>
            <person name="Fellers J.P."/>
        </authorList>
    </citation>
    <scope>NUCLEOTIDE SEQUENCE</scope>
    <source>
        <strain evidence="3">isolate 1-1 / race 1 (BBBD)</strain>
        <strain evidence="4">Isolate 1-1 / race 1 (BBBD)</strain>
    </source>
</reference>
<gene>
    <name evidence="2" type="ORF">PTTG_07455</name>
</gene>
<protein>
    <recommendedName>
        <fullName evidence="5">Hydrophobin</fullName>
    </recommendedName>
</protein>
<accession>A0A0C4F2Y3</accession>
<keyword evidence="4" id="KW-1185">Reference proteome</keyword>
<evidence type="ECO:0000313" key="3">
    <source>
        <dbReference type="EnsemblFungi" id="PTTG_07455-t43_1-p1"/>
    </source>
</evidence>
<reference evidence="2" key="1">
    <citation type="submission" date="2009-11" db="EMBL/GenBank/DDBJ databases">
        <authorList>
            <consortium name="The Broad Institute Genome Sequencing Platform"/>
            <person name="Ward D."/>
            <person name="Feldgarden M."/>
            <person name="Earl A."/>
            <person name="Young S.K."/>
            <person name="Zeng Q."/>
            <person name="Koehrsen M."/>
            <person name="Alvarado L."/>
            <person name="Berlin A."/>
            <person name="Bochicchio J."/>
            <person name="Borenstein D."/>
            <person name="Chapman S.B."/>
            <person name="Chen Z."/>
            <person name="Engels R."/>
            <person name="Freedman E."/>
            <person name="Gellesch M."/>
            <person name="Goldberg J."/>
            <person name="Griggs A."/>
            <person name="Gujja S."/>
            <person name="Heilman E."/>
            <person name="Heiman D."/>
            <person name="Hepburn T."/>
            <person name="Howarth C."/>
            <person name="Jen D."/>
            <person name="Larson L."/>
            <person name="Lewis B."/>
            <person name="Mehta T."/>
            <person name="Park D."/>
            <person name="Pearson M."/>
            <person name="Roberts A."/>
            <person name="Saif S."/>
            <person name="Shea T."/>
            <person name="Shenoy N."/>
            <person name="Sisk P."/>
            <person name="Stolte C."/>
            <person name="Sykes S."/>
            <person name="Thomson T."/>
            <person name="Walk T."/>
            <person name="White J."/>
            <person name="Yandava C."/>
            <person name="Izard J."/>
            <person name="Baranova O.V."/>
            <person name="Blanton J.M."/>
            <person name="Tanner A.C."/>
            <person name="Dewhirst F.E."/>
            <person name="Haas B."/>
            <person name="Nusbaum C."/>
            <person name="Birren B."/>
        </authorList>
    </citation>
    <scope>NUCLEOTIDE SEQUENCE [LARGE SCALE GENOMIC DNA]</scope>
    <source>
        <strain evidence="2">1-1 BBBD Race 1</strain>
    </source>
</reference>
<dbReference type="AlphaFoldDB" id="A0A0C4F2Y3"/>
<proteinExistence type="predicted"/>
<feature type="chain" id="PRO_5009386253" description="Hydrophobin" evidence="1">
    <location>
        <begin position="23"/>
        <end position="132"/>
    </location>
</feature>
<evidence type="ECO:0000313" key="2">
    <source>
        <dbReference type="EMBL" id="OAV89992.1"/>
    </source>
</evidence>
<name>A0A0C4F2Y3_PUCT1</name>
<evidence type="ECO:0000256" key="1">
    <source>
        <dbReference type="SAM" id="SignalP"/>
    </source>
</evidence>
<evidence type="ECO:0000313" key="4">
    <source>
        <dbReference type="Proteomes" id="UP000005240"/>
    </source>
</evidence>
<dbReference type="OMA" id="FDNDHEI"/>
<sequence length="132" mass="14473">MHFSTSSLIVITVALVCQLSNAHKKPDEKHTKVVFSCHMNPDPNVPGQYIQAVCGRATELLHPEDPTSTPTKFAFVAANSVTGSIVDYNCIDTKMDNNYCCLANTFPFDNDHEIDTDANTVTKNCKVIPGNK</sequence>
<dbReference type="VEuPathDB" id="FungiDB:PTTG_07455"/>
<evidence type="ECO:0008006" key="5">
    <source>
        <dbReference type="Google" id="ProtNLM"/>
    </source>
</evidence>
<reference evidence="3" key="4">
    <citation type="submission" date="2025-05" db="UniProtKB">
        <authorList>
            <consortium name="EnsemblFungi"/>
        </authorList>
    </citation>
    <scope>IDENTIFICATION</scope>
    <source>
        <strain evidence="3">isolate 1-1 / race 1 (BBBD)</strain>
    </source>
</reference>
<dbReference type="OrthoDB" id="2495615at2759"/>
<dbReference type="Proteomes" id="UP000005240">
    <property type="component" value="Unassembled WGS sequence"/>
</dbReference>